<sequence length="140" mass="14550">MVAVIVRLPLPRTTVSLSGEKLTPVTGTAAALTVTLQEAVKLPSTVFTLIVAEPAVRGVTVAVRPLPETSATSGAEVSQVTLWFEALIGATIAVSDRVAPLAVSVSLDLSRETPVTAIVAGAWAFWRIVIICFKSVLSVA</sequence>
<evidence type="ECO:0000313" key="1">
    <source>
        <dbReference type="EMBL" id="ETK06715.1"/>
    </source>
</evidence>
<gene>
    <name evidence="1" type="ORF">T230_10935</name>
</gene>
<organism evidence="1 2">
    <name type="scientific">Tannerella sp. oral taxon BU063 isolate Cell 1/3</name>
    <dbReference type="NCBI Taxonomy" id="1411022"/>
    <lineage>
        <taxon>Bacteria</taxon>
        <taxon>Pseudomonadati</taxon>
        <taxon>Bacteroidota</taxon>
        <taxon>Bacteroidia</taxon>
        <taxon>Bacteroidales</taxon>
        <taxon>Tannerellaceae</taxon>
        <taxon>Tannerella</taxon>
    </lineage>
</organism>
<dbReference type="Proteomes" id="UP000034982">
    <property type="component" value="Unassembled WGS sequence"/>
</dbReference>
<dbReference type="AlphaFoldDB" id="W2CHW2"/>
<proteinExistence type="predicted"/>
<comment type="caution">
    <text evidence="1">The sequence shown here is derived from an EMBL/GenBank/DDBJ whole genome shotgun (WGS) entry which is preliminary data.</text>
</comment>
<dbReference type="EMBL" id="AYYE01001144">
    <property type="protein sequence ID" value="ETK06715.1"/>
    <property type="molecule type" value="Genomic_DNA"/>
</dbReference>
<name>W2CHW2_9BACT</name>
<reference evidence="1 2" key="1">
    <citation type="submission" date="2013-11" db="EMBL/GenBank/DDBJ databases">
        <title>Single cell genomics of uncultured Tannerella BU063 (oral taxon 286).</title>
        <authorList>
            <person name="Beall C.J."/>
            <person name="Campbell A.G."/>
            <person name="Griffen A.L."/>
            <person name="Podar M."/>
            <person name="Leys E.J."/>
        </authorList>
    </citation>
    <scope>NUCLEOTIDE SEQUENCE [LARGE SCALE GENOMIC DNA]</scope>
    <source>
        <strain evidence="1">Cell 1/3</strain>
    </source>
</reference>
<accession>W2CHW2</accession>
<evidence type="ECO:0000313" key="2">
    <source>
        <dbReference type="Proteomes" id="UP000034982"/>
    </source>
</evidence>
<protein>
    <submittedName>
        <fullName evidence="1">Uncharacterized protein</fullName>
    </submittedName>
</protein>